<name>A0A2D2W753_9CAUD</name>
<reference evidence="2 3" key="1">
    <citation type="submission" date="2017-09" db="EMBL/GenBank/DDBJ databases">
        <title>Complete genome sequence of bacteriophage (DU_PP_V) infecting Pectobacterium spp.</title>
        <authorList>
            <person name="Park T.-H."/>
        </authorList>
    </citation>
    <scope>NUCLEOTIDE SEQUENCE [LARGE SCALE GENOMIC DNA]</scope>
</reference>
<dbReference type="EMBL" id="MF979564">
    <property type="protein sequence ID" value="ATS94044.1"/>
    <property type="molecule type" value="Genomic_DNA"/>
</dbReference>
<evidence type="ECO:0000313" key="2">
    <source>
        <dbReference type="EMBL" id="ATS94044.1"/>
    </source>
</evidence>
<evidence type="ECO:0000256" key="1">
    <source>
        <dbReference type="SAM" id="Phobius"/>
    </source>
</evidence>
<sequence length="195" mass="22027">MSKELTVGAKVGIVLAGLFALALVIGGTLFASYVSATNEGARFENQIVLLNQDSENKLSTYTVKIQEMIQVPEMYQNDLKEVIKATFEGRYGSGGSKAVMQWIQENNLQFDSKLFVNLQTVIEAGRDEFRIAQTLKLQECRNYRTNLDYFWKGYWLKFAGFPKKNLDTLCQVISDSRTQEIFNSGVQSPISLRAQ</sequence>
<keyword evidence="1" id="KW-1133">Transmembrane helix</keyword>
<proteinExistence type="predicted"/>
<keyword evidence="1" id="KW-0472">Membrane</keyword>
<dbReference type="Proteomes" id="UP000240663">
    <property type="component" value="Segment"/>
</dbReference>
<feature type="transmembrane region" description="Helical" evidence="1">
    <location>
        <begin position="12"/>
        <end position="34"/>
    </location>
</feature>
<keyword evidence="1" id="KW-0812">Transmembrane</keyword>
<keyword evidence="3" id="KW-1185">Reference proteome</keyword>
<evidence type="ECO:0000313" key="3">
    <source>
        <dbReference type="Proteomes" id="UP000240663"/>
    </source>
</evidence>
<gene>
    <name evidence="2" type="ORF">P13BB106kb_p060</name>
</gene>
<accession>A0A2D2W753</accession>
<protein>
    <submittedName>
        <fullName evidence="2">Major capsid protein</fullName>
    </submittedName>
</protein>
<organism evidence="2 3">
    <name type="scientific">Pectobacterium phage DU_PP_V</name>
    <dbReference type="NCBI Taxonomy" id="2041492"/>
    <lineage>
        <taxon>Viruses</taxon>
        <taxon>Duplodnaviria</taxon>
        <taxon>Heunggongvirae</taxon>
        <taxon>Uroviricota</taxon>
        <taxon>Caudoviricetes</taxon>
        <taxon>Demerecviridae</taxon>
        <taxon>Mccorquodalevirinae</taxon>
        <taxon>Hongcheonvirus</taxon>
        <taxon>Hongcheonvirus DUPPV</taxon>
    </lineage>
</organism>